<dbReference type="Proteomes" id="UP000613266">
    <property type="component" value="Unassembled WGS sequence"/>
</dbReference>
<reference evidence="2" key="1">
    <citation type="submission" date="2020-12" db="EMBL/GenBank/DDBJ databases">
        <title>The genome sequence of Inhella sp. 1Y17.</title>
        <authorList>
            <person name="Liu Y."/>
        </authorList>
    </citation>
    <scope>NUCLEOTIDE SEQUENCE</scope>
    <source>
        <strain evidence="2">1Y17</strain>
    </source>
</reference>
<dbReference type="EMBL" id="JAEDAK010000002">
    <property type="protein sequence ID" value="MBH9576137.1"/>
    <property type="molecule type" value="Genomic_DNA"/>
</dbReference>
<dbReference type="SUPFAM" id="SSF46894">
    <property type="entry name" value="C-terminal effector domain of the bipartite response regulators"/>
    <property type="match status" value="1"/>
</dbReference>
<gene>
    <name evidence="2" type="ORF">I7X39_04375</name>
</gene>
<accession>A0A931ND02</accession>
<dbReference type="InterPro" id="IPR016032">
    <property type="entry name" value="Sig_transdc_resp-reg_C-effctor"/>
</dbReference>
<protein>
    <recommendedName>
        <fullName evidence="1">HTH luxR-type domain-containing protein</fullName>
    </recommendedName>
</protein>
<evidence type="ECO:0000259" key="1">
    <source>
        <dbReference type="PROSITE" id="PS50043"/>
    </source>
</evidence>
<dbReference type="InterPro" id="IPR000792">
    <property type="entry name" value="Tscrpt_reg_LuxR_C"/>
</dbReference>
<organism evidence="2 3">
    <name type="scientific">Inhella proteolytica</name>
    <dbReference type="NCBI Taxonomy" id="2795029"/>
    <lineage>
        <taxon>Bacteria</taxon>
        <taxon>Pseudomonadati</taxon>
        <taxon>Pseudomonadota</taxon>
        <taxon>Betaproteobacteria</taxon>
        <taxon>Burkholderiales</taxon>
        <taxon>Sphaerotilaceae</taxon>
        <taxon>Inhella</taxon>
    </lineage>
</organism>
<dbReference type="Pfam" id="PF00196">
    <property type="entry name" value="GerE"/>
    <property type="match status" value="1"/>
</dbReference>
<feature type="domain" description="HTH luxR-type" evidence="1">
    <location>
        <begin position="1"/>
        <end position="38"/>
    </location>
</feature>
<keyword evidence="3" id="KW-1185">Reference proteome</keyword>
<sequence length="38" mass="4172">MLNKLIADEPHVSVRTVDVHRARVFAKLGVRSAAELAT</sequence>
<evidence type="ECO:0000313" key="2">
    <source>
        <dbReference type="EMBL" id="MBH9576137.1"/>
    </source>
</evidence>
<comment type="caution">
    <text evidence="2">The sequence shown here is derived from an EMBL/GenBank/DDBJ whole genome shotgun (WGS) entry which is preliminary data.</text>
</comment>
<dbReference type="GO" id="GO:0006355">
    <property type="term" value="P:regulation of DNA-templated transcription"/>
    <property type="evidence" value="ECO:0007669"/>
    <property type="project" value="InterPro"/>
</dbReference>
<dbReference type="InterPro" id="IPR036388">
    <property type="entry name" value="WH-like_DNA-bd_sf"/>
</dbReference>
<dbReference type="GO" id="GO:0003677">
    <property type="term" value="F:DNA binding"/>
    <property type="evidence" value="ECO:0007669"/>
    <property type="project" value="InterPro"/>
</dbReference>
<evidence type="ECO:0000313" key="3">
    <source>
        <dbReference type="Proteomes" id="UP000613266"/>
    </source>
</evidence>
<proteinExistence type="predicted"/>
<dbReference type="Gene3D" id="1.10.10.10">
    <property type="entry name" value="Winged helix-like DNA-binding domain superfamily/Winged helix DNA-binding domain"/>
    <property type="match status" value="1"/>
</dbReference>
<name>A0A931ND02_9BURK</name>
<dbReference type="PROSITE" id="PS50043">
    <property type="entry name" value="HTH_LUXR_2"/>
    <property type="match status" value="1"/>
</dbReference>
<dbReference type="AlphaFoldDB" id="A0A931ND02"/>